<feature type="transmembrane region" description="Helical" evidence="1">
    <location>
        <begin position="172"/>
        <end position="193"/>
    </location>
</feature>
<proteinExistence type="predicted"/>
<protein>
    <recommendedName>
        <fullName evidence="6">UPAR/Ly6 domain-containing protein</fullName>
    </recommendedName>
</protein>
<dbReference type="OrthoDB" id="6287408at2759"/>
<keyword evidence="2" id="KW-0732">Signal</keyword>
<evidence type="ECO:0000256" key="2">
    <source>
        <dbReference type="SAM" id="SignalP"/>
    </source>
</evidence>
<reference evidence="3 5" key="2">
    <citation type="journal article" date="2013" name="Nature">
        <title>Insights into bilaterian evolution from three spiralian genomes.</title>
        <authorList>
            <person name="Simakov O."/>
            <person name="Marletaz F."/>
            <person name="Cho S.J."/>
            <person name="Edsinger-Gonzales E."/>
            <person name="Havlak P."/>
            <person name="Hellsten U."/>
            <person name="Kuo D.H."/>
            <person name="Larsson T."/>
            <person name="Lv J."/>
            <person name="Arendt D."/>
            <person name="Savage R."/>
            <person name="Osoegawa K."/>
            <person name="de Jong P."/>
            <person name="Grimwood J."/>
            <person name="Chapman J.A."/>
            <person name="Shapiro H."/>
            <person name="Aerts A."/>
            <person name="Otillar R.P."/>
            <person name="Terry A.Y."/>
            <person name="Boore J.L."/>
            <person name="Grigoriev I.V."/>
            <person name="Lindberg D.R."/>
            <person name="Seaver E.C."/>
            <person name="Weisblat D.A."/>
            <person name="Putnam N.H."/>
            <person name="Rokhsar D.S."/>
        </authorList>
    </citation>
    <scope>NUCLEOTIDE SEQUENCE</scope>
    <source>
        <strain evidence="3 5">I ESC-2004</strain>
    </source>
</reference>
<dbReference type="EMBL" id="AMQN01006558">
    <property type="status" value="NOT_ANNOTATED_CDS"/>
    <property type="molecule type" value="Genomic_DNA"/>
</dbReference>
<organism evidence="3">
    <name type="scientific">Capitella teleta</name>
    <name type="common">Polychaete worm</name>
    <dbReference type="NCBI Taxonomy" id="283909"/>
    <lineage>
        <taxon>Eukaryota</taxon>
        <taxon>Metazoa</taxon>
        <taxon>Spiralia</taxon>
        <taxon>Lophotrochozoa</taxon>
        <taxon>Annelida</taxon>
        <taxon>Polychaeta</taxon>
        <taxon>Sedentaria</taxon>
        <taxon>Scolecida</taxon>
        <taxon>Capitellidae</taxon>
        <taxon>Capitella</taxon>
    </lineage>
</organism>
<dbReference type="Proteomes" id="UP000014760">
    <property type="component" value="Unassembled WGS sequence"/>
</dbReference>
<feature type="chain" id="PRO_5008788326" description="UPAR/Ly6 domain-containing protein" evidence="2">
    <location>
        <begin position="23"/>
        <end position="263"/>
    </location>
</feature>
<evidence type="ECO:0000313" key="5">
    <source>
        <dbReference type="Proteomes" id="UP000014760"/>
    </source>
</evidence>
<reference evidence="5" key="1">
    <citation type="submission" date="2012-12" db="EMBL/GenBank/DDBJ databases">
        <authorList>
            <person name="Hellsten U."/>
            <person name="Grimwood J."/>
            <person name="Chapman J.A."/>
            <person name="Shapiro H."/>
            <person name="Aerts A."/>
            <person name="Otillar R.P."/>
            <person name="Terry A.Y."/>
            <person name="Boore J.L."/>
            <person name="Simakov O."/>
            <person name="Marletaz F."/>
            <person name="Cho S.-J."/>
            <person name="Edsinger-Gonzales E."/>
            <person name="Havlak P."/>
            <person name="Kuo D.-H."/>
            <person name="Larsson T."/>
            <person name="Lv J."/>
            <person name="Arendt D."/>
            <person name="Savage R."/>
            <person name="Osoegawa K."/>
            <person name="de Jong P."/>
            <person name="Lindberg D.R."/>
            <person name="Seaver E.C."/>
            <person name="Weisblat D.A."/>
            <person name="Putnam N.H."/>
            <person name="Grigoriev I.V."/>
            <person name="Rokhsar D.S."/>
        </authorList>
    </citation>
    <scope>NUCLEOTIDE SEQUENCE</scope>
    <source>
        <strain evidence="5">I ESC-2004</strain>
    </source>
</reference>
<evidence type="ECO:0000256" key="1">
    <source>
        <dbReference type="SAM" id="Phobius"/>
    </source>
</evidence>
<keyword evidence="1" id="KW-0472">Membrane</keyword>
<keyword evidence="5" id="KW-1185">Reference proteome</keyword>
<accession>R7US83</accession>
<evidence type="ECO:0000313" key="4">
    <source>
        <dbReference type="EnsemblMetazoa" id="CapteP214448"/>
    </source>
</evidence>
<gene>
    <name evidence="3" type="ORF">CAPTEDRAFT_214448</name>
</gene>
<evidence type="ECO:0008006" key="6">
    <source>
        <dbReference type="Google" id="ProtNLM"/>
    </source>
</evidence>
<feature type="signal peptide" evidence="2">
    <location>
        <begin position="1"/>
        <end position="22"/>
    </location>
</feature>
<evidence type="ECO:0000313" key="3">
    <source>
        <dbReference type="EMBL" id="ELU08998.1"/>
    </source>
</evidence>
<keyword evidence="1" id="KW-1133">Transmembrane helix</keyword>
<reference evidence="4" key="3">
    <citation type="submission" date="2015-06" db="UniProtKB">
        <authorList>
            <consortium name="EnsemblMetazoa"/>
        </authorList>
    </citation>
    <scope>IDENTIFICATION</scope>
</reference>
<name>R7US83_CAPTE</name>
<dbReference type="EMBL" id="KB298648">
    <property type="protein sequence ID" value="ELU08998.1"/>
    <property type="molecule type" value="Genomic_DNA"/>
</dbReference>
<dbReference type="EnsemblMetazoa" id="CapteT214448">
    <property type="protein sequence ID" value="CapteP214448"/>
    <property type="gene ID" value="CapteG214448"/>
</dbReference>
<sequence length="263" mass="28213">MLHSVTLSLLVTAAIFTPLVSGLMCYQCADFEVESTSGFLSIFDTRSTSPACQEGHGSNIVTCPDYGYIGHIFVYVIKLGSATLNTLVRDCIPYSGFEECLSDSDNLGPALDILKGLLSFVSQLSNVEIDGDVCYCGTDLCIPDECREGEVNIFGLVWILLLCSCRYSLDQWIVITVAVVVGGVIIIAIISCCRCCCKSSSQPGNVILPKDFVPLFPLVYQQPQVVPAQPIAVQTAGTQNPCYATPGPANPNPGCVSQSPEKY</sequence>
<dbReference type="HOGENOM" id="CLU_1143489_0_0_1"/>
<dbReference type="AlphaFoldDB" id="R7US83"/>
<keyword evidence="1" id="KW-0812">Transmembrane</keyword>